<accession>A4A9K4</accession>
<dbReference type="Gene3D" id="1.10.357.10">
    <property type="entry name" value="Tetracycline Repressor, domain 2"/>
    <property type="match status" value="1"/>
</dbReference>
<dbReference type="eggNOG" id="COG1309">
    <property type="taxonomic scope" value="Bacteria"/>
</dbReference>
<dbReference type="SUPFAM" id="SSF46689">
    <property type="entry name" value="Homeodomain-like"/>
    <property type="match status" value="1"/>
</dbReference>
<sequence length="230" mass="25064">MTIAAAQLPTRNDARTMETRARLVDSTIDALIELGFAKTTGVEICRRSGLTRGALNHHFPDFADLLVDTLVELYTRLLAVKAVVDCGRLEAVLRASYERVIQPEFKAVIELWLASQNDPEFGSRLAAAIHENAPLFSPAMVLQLGEGFGVDQGVNQGVNHGVDEEGETLYYTMTETLIGIGLGRAVGRGESLAHEARVLGMLQSMARDYDQTLAKAAKNNPTLVKPQEQT</sequence>
<reference evidence="4 5" key="2">
    <citation type="journal article" date="2009" name="PLoS ONE">
        <title>The photosynthetic apparatus and its regulation in the aerobic gammaproteobacterium Congregibacter litoralis gen. nov., sp. nov.</title>
        <authorList>
            <person name="Spring S."/>
            <person name="Lunsdorf H."/>
            <person name="Fuchs B.M."/>
            <person name="Tindall B.J."/>
        </authorList>
    </citation>
    <scope>NUCLEOTIDE SEQUENCE [LARGE SCALE GENOMIC DNA]</scope>
    <source>
        <strain evidence="4">KT71</strain>
    </source>
</reference>
<gene>
    <name evidence="4" type="ORF">KT71_07324</name>
</gene>
<dbReference type="Pfam" id="PF00440">
    <property type="entry name" value="TetR_N"/>
    <property type="match status" value="1"/>
</dbReference>
<dbReference type="PANTHER" id="PTHR30055:SF226">
    <property type="entry name" value="HTH-TYPE TRANSCRIPTIONAL REGULATOR PKSA"/>
    <property type="match status" value="1"/>
</dbReference>
<dbReference type="GO" id="GO:0000976">
    <property type="term" value="F:transcription cis-regulatory region binding"/>
    <property type="evidence" value="ECO:0007669"/>
    <property type="project" value="TreeGrafter"/>
</dbReference>
<dbReference type="PROSITE" id="PS50977">
    <property type="entry name" value="HTH_TETR_2"/>
    <property type="match status" value="1"/>
</dbReference>
<dbReference type="InterPro" id="IPR009057">
    <property type="entry name" value="Homeodomain-like_sf"/>
</dbReference>
<name>A4A9K4_9GAMM</name>
<keyword evidence="1 2" id="KW-0238">DNA-binding</keyword>
<dbReference type="HOGENOM" id="CLU_1203152_0_0_6"/>
<protein>
    <submittedName>
        <fullName evidence="4">Transcriptional regulator, TetR family</fullName>
    </submittedName>
</protein>
<reference evidence="4 5" key="1">
    <citation type="journal article" date="2007" name="Proc. Natl. Acad. Sci. U.S.A.">
        <title>Characterization of a marine gammaproteobacterium capable of aerobic anoxygenic photosynthesis.</title>
        <authorList>
            <person name="Fuchs B.M."/>
            <person name="Spring S."/>
            <person name="Teeling H."/>
            <person name="Quast C."/>
            <person name="Wulf J."/>
            <person name="Schattenhofer M."/>
            <person name="Yan S."/>
            <person name="Ferriera S."/>
            <person name="Johnson J."/>
            <person name="Glockner F.O."/>
            <person name="Amann R."/>
        </authorList>
    </citation>
    <scope>NUCLEOTIDE SEQUENCE [LARGE SCALE GENOMIC DNA]</scope>
    <source>
        <strain evidence="4">KT71</strain>
    </source>
</reference>
<dbReference type="PANTHER" id="PTHR30055">
    <property type="entry name" value="HTH-TYPE TRANSCRIPTIONAL REGULATOR RUTR"/>
    <property type="match status" value="1"/>
</dbReference>
<comment type="caution">
    <text evidence="4">The sequence shown here is derived from an EMBL/GenBank/DDBJ whole genome shotgun (WGS) entry which is preliminary data.</text>
</comment>
<dbReference type="InterPro" id="IPR001647">
    <property type="entry name" value="HTH_TetR"/>
</dbReference>
<dbReference type="GO" id="GO:0003700">
    <property type="term" value="F:DNA-binding transcription factor activity"/>
    <property type="evidence" value="ECO:0007669"/>
    <property type="project" value="TreeGrafter"/>
</dbReference>
<evidence type="ECO:0000259" key="3">
    <source>
        <dbReference type="PROSITE" id="PS50977"/>
    </source>
</evidence>
<evidence type="ECO:0000313" key="5">
    <source>
        <dbReference type="Proteomes" id="UP000019205"/>
    </source>
</evidence>
<dbReference type="EMBL" id="AAOA02000004">
    <property type="protein sequence ID" value="EAQ97171.2"/>
    <property type="molecule type" value="Genomic_DNA"/>
</dbReference>
<dbReference type="STRING" id="314285.KT71_07324"/>
<feature type="DNA-binding region" description="H-T-H motif" evidence="2">
    <location>
        <begin position="40"/>
        <end position="59"/>
    </location>
</feature>
<feature type="domain" description="HTH tetR-type" evidence="3">
    <location>
        <begin position="17"/>
        <end position="77"/>
    </location>
</feature>
<evidence type="ECO:0000256" key="1">
    <source>
        <dbReference type="ARBA" id="ARBA00023125"/>
    </source>
</evidence>
<organism evidence="4 5">
    <name type="scientific">Congregibacter litoralis KT71</name>
    <dbReference type="NCBI Taxonomy" id="314285"/>
    <lineage>
        <taxon>Bacteria</taxon>
        <taxon>Pseudomonadati</taxon>
        <taxon>Pseudomonadota</taxon>
        <taxon>Gammaproteobacteria</taxon>
        <taxon>Cellvibrionales</taxon>
        <taxon>Halieaceae</taxon>
        <taxon>Congregibacter</taxon>
    </lineage>
</organism>
<keyword evidence="5" id="KW-1185">Reference proteome</keyword>
<dbReference type="InterPro" id="IPR050109">
    <property type="entry name" value="HTH-type_TetR-like_transc_reg"/>
</dbReference>
<dbReference type="Proteomes" id="UP000019205">
    <property type="component" value="Chromosome"/>
</dbReference>
<evidence type="ECO:0000256" key="2">
    <source>
        <dbReference type="PROSITE-ProRule" id="PRU00335"/>
    </source>
</evidence>
<proteinExistence type="predicted"/>
<dbReference type="AlphaFoldDB" id="A4A9K4"/>
<dbReference type="OrthoDB" id="5982141at2"/>
<evidence type="ECO:0000313" key="4">
    <source>
        <dbReference type="EMBL" id="EAQ97171.2"/>
    </source>
</evidence>